<protein>
    <submittedName>
        <fullName evidence="1">Uncharacterized protein</fullName>
    </submittedName>
</protein>
<dbReference type="EMBL" id="BAIQ01000029">
    <property type="protein sequence ID" value="GAE16207.1"/>
    <property type="molecule type" value="Genomic_DNA"/>
</dbReference>
<evidence type="ECO:0000313" key="2">
    <source>
        <dbReference type="Proteomes" id="UP000018861"/>
    </source>
</evidence>
<evidence type="ECO:0000313" key="1">
    <source>
        <dbReference type="EMBL" id="GAE16207.1"/>
    </source>
</evidence>
<accession>W4P8X5</accession>
<name>W4P8X5_9BACE</name>
<gene>
    <name evidence="1" type="ORF">JCM6292_2605</name>
</gene>
<dbReference type="Proteomes" id="UP000018861">
    <property type="component" value="Unassembled WGS sequence"/>
</dbReference>
<sequence length="62" mass="7060">MLNFEAETILSLQKNNVRKKHSRDGFAKNPLRPCAFTHIIIDFPVHARTNCNRPADAKGNNQ</sequence>
<proteinExistence type="predicted"/>
<comment type="caution">
    <text evidence="1">The sequence shown here is derived from an EMBL/GenBank/DDBJ whole genome shotgun (WGS) entry which is preliminary data.</text>
</comment>
<organism evidence="1 2">
    <name type="scientific">Bacteroides pyogenes JCM 6292</name>
    <dbReference type="NCBI Taxonomy" id="1235809"/>
    <lineage>
        <taxon>Bacteria</taxon>
        <taxon>Pseudomonadati</taxon>
        <taxon>Bacteroidota</taxon>
        <taxon>Bacteroidia</taxon>
        <taxon>Bacteroidales</taxon>
        <taxon>Bacteroidaceae</taxon>
        <taxon>Bacteroides</taxon>
    </lineage>
</organism>
<dbReference type="AlphaFoldDB" id="W4P8X5"/>
<reference evidence="1 2" key="1">
    <citation type="journal article" date="2014" name="Genome Announc.">
        <title>Draft Genome Sequences of Three Strains of Bacteroides pyogenes Isolated from a Cat and Swine.</title>
        <authorList>
            <person name="Sakamoto M."/>
            <person name="Oshima K."/>
            <person name="Suda W."/>
            <person name="Kitamura K."/>
            <person name="Iida T."/>
            <person name="Hattori M."/>
            <person name="Ohkuma M."/>
        </authorList>
    </citation>
    <scope>NUCLEOTIDE SEQUENCE [LARGE SCALE GENOMIC DNA]</scope>
    <source>
        <strain evidence="1 2">JCM 6292</strain>
    </source>
</reference>